<dbReference type="RefSeq" id="WP_206092535.1">
    <property type="nucleotide sequence ID" value="NZ_CP065053.1"/>
</dbReference>
<keyword evidence="15" id="KW-1185">Reference proteome</keyword>
<comment type="similarity">
    <text evidence="3 11">Belongs to the thiolase-like superfamily. Thiolase family.</text>
</comment>
<reference evidence="14 15" key="1">
    <citation type="submission" date="2020-11" db="EMBL/GenBank/DDBJ databases">
        <authorList>
            <person name="Sun Q."/>
        </authorList>
    </citation>
    <scope>NUCLEOTIDE SEQUENCE [LARGE SCALE GENOMIC DNA]</scope>
    <source>
        <strain evidence="14 15">P8398</strain>
    </source>
</reference>
<dbReference type="InterPro" id="IPR016039">
    <property type="entry name" value="Thiolase-like"/>
</dbReference>
<gene>
    <name evidence="14" type="primary">pcaF</name>
    <name evidence="14" type="ORF">IV454_03630</name>
</gene>
<evidence type="ECO:0000313" key="14">
    <source>
        <dbReference type="EMBL" id="QPI53082.1"/>
    </source>
</evidence>
<evidence type="ECO:0000256" key="7">
    <source>
        <dbReference type="ARBA" id="ARBA00022797"/>
    </source>
</evidence>
<evidence type="ECO:0000256" key="10">
    <source>
        <dbReference type="ARBA" id="ARBA00048527"/>
    </source>
</evidence>
<dbReference type="Gene3D" id="3.40.47.10">
    <property type="match status" value="1"/>
</dbReference>
<dbReference type="InterPro" id="IPR020616">
    <property type="entry name" value="Thiolase_N"/>
</dbReference>
<feature type="domain" description="Thiolase C-terminal" evidence="13">
    <location>
        <begin position="277"/>
        <end position="400"/>
    </location>
</feature>
<dbReference type="EC" id="2.3.1.174" evidence="4"/>
<dbReference type="Pfam" id="PF02803">
    <property type="entry name" value="Thiolase_C"/>
    <property type="match status" value="1"/>
</dbReference>
<dbReference type="InterPro" id="IPR020610">
    <property type="entry name" value="Thiolase_AS"/>
</dbReference>
<evidence type="ECO:0000256" key="1">
    <source>
        <dbReference type="ARBA" id="ARBA00003720"/>
    </source>
</evidence>
<dbReference type="InterPro" id="IPR020617">
    <property type="entry name" value="Thiolase_C"/>
</dbReference>
<organism evidence="14 15">
    <name type="scientific">Massilia antarctica</name>
    <dbReference type="NCBI Taxonomy" id="2765360"/>
    <lineage>
        <taxon>Bacteria</taxon>
        <taxon>Pseudomonadati</taxon>
        <taxon>Pseudomonadota</taxon>
        <taxon>Betaproteobacteria</taxon>
        <taxon>Burkholderiales</taxon>
        <taxon>Oxalobacteraceae</taxon>
        <taxon>Telluria group</taxon>
        <taxon>Massilia</taxon>
    </lineage>
</organism>
<evidence type="ECO:0000256" key="6">
    <source>
        <dbReference type="ARBA" id="ARBA00022679"/>
    </source>
</evidence>
<dbReference type="NCBIfam" id="TIGR01930">
    <property type="entry name" value="AcCoA-C-Actrans"/>
    <property type="match status" value="1"/>
</dbReference>
<dbReference type="PANTHER" id="PTHR18919:SF107">
    <property type="entry name" value="ACETYL-COA ACETYLTRANSFERASE, CYTOSOLIC"/>
    <property type="match status" value="1"/>
</dbReference>
<dbReference type="PROSITE" id="PS00099">
    <property type="entry name" value="THIOLASE_3"/>
    <property type="match status" value="1"/>
</dbReference>
<dbReference type="CDD" id="cd00751">
    <property type="entry name" value="thiolase"/>
    <property type="match status" value="1"/>
</dbReference>
<evidence type="ECO:0000256" key="9">
    <source>
        <dbReference type="ARBA" id="ARBA00041222"/>
    </source>
</evidence>
<proteinExistence type="inferred from homology"/>
<keyword evidence="6 11" id="KW-0808">Transferase</keyword>
<comment type="pathway">
    <text evidence="2">Aromatic compound metabolism; beta-ketoadipate pathway; acetyl-CoA and succinyl-CoA from 3-oxoadipate: step 2/2.</text>
</comment>
<name>A0AA48WIQ5_9BURK</name>
<dbReference type="InterPro" id="IPR020615">
    <property type="entry name" value="Thiolase_acyl_enz_int_AS"/>
</dbReference>
<evidence type="ECO:0000256" key="2">
    <source>
        <dbReference type="ARBA" id="ARBA00005071"/>
    </source>
</evidence>
<dbReference type="NCBIfam" id="TIGR02430">
    <property type="entry name" value="pcaF"/>
    <property type="match status" value="1"/>
</dbReference>
<dbReference type="Pfam" id="PF00108">
    <property type="entry name" value="Thiolase_N"/>
    <property type="match status" value="1"/>
</dbReference>
<dbReference type="InterPro" id="IPR002155">
    <property type="entry name" value="Thiolase"/>
</dbReference>
<protein>
    <recommendedName>
        <fullName evidence="5">Beta-ketoadipyl-CoA thiolase</fullName>
        <ecNumber evidence="4">2.3.1.174</ecNumber>
    </recommendedName>
    <alternativeName>
        <fullName evidence="9">3-oxoadipyl-CoA thiolase</fullName>
    </alternativeName>
</protein>
<dbReference type="SUPFAM" id="SSF53901">
    <property type="entry name" value="Thiolase-like"/>
    <property type="match status" value="2"/>
</dbReference>
<comment type="catalytic activity">
    <reaction evidence="10">
        <text>succinyl-CoA + acetyl-CoA = 3-oxoadipyl-CoA + CoA</text>
        <dbReference type="Rhea" id="RHEA:19481"/>
        <dbReference type="ChEBI" id="CHEBI:57287"/>
        <dbReference type="ChEBI" id="CHEBI:57288"/>
        <dbReference type="ChEBI" id="CHEBI:57292"/>
        <dbReference type="ChEBI" id="CHEBI:57348"/>
        <dbReference type="EC" id="2.3.1.174"/>
    </reaction>
</comment>
<dbReference type="EMBL" id="CP065053">
    <property type="protein sequence ID" value="QPI53082.1"/>
    <property type="molecule type" value="Genomic_DNA"/>
</dbReference>
<dbReference type="NCBIfam" id="NF006551">
    <property type="entry name" value="PRK09050.1"/>
    <property type="match status" value="1"/>
</dbReference>
<dbReference type="Proteomes" id="UP000662888">
    <property type="component" value="Chromosome"/>
</dbReference>
<dbReference type="PIRSF" id="PIRSF000429">
    <property type="entry name" value="Ac-CoA_Ac_transf"/>
    <property type="match status" value="1"/>
</dbReference>
<dbReference type="InterPro" id="IPR020613">
    <property type="entry name" value="Thiolase_CS"/>
</dbReference>
<sequence length="401" mass="41528">MTDAFICDAIRTPFGRYGGSLSGVRADDLAALPIAALMARNPGVDWTAVDDLYFGCANQAGEDNRNVARMAALLAGLPPEVPASTINRLCGSSLDAVGIAARAIKAGEANLIIAGGVESMTRAPFVMGKADSAFSRAAKIEDTTMGWRFINPLMKAKYGIDSMPETAENVAKEFNISRADQDAFALRSQQRWAAAHAAGVFKDEIVPVTIPQKKGDARVFDTDEHPRPDTSIEMLAKLKGVVTADGSVTAGNASGINDGACAILIASGSAAERFGLTPRARIVGMAMAGLAPRIMGFGPSPATKKVLAMTGLTIGQMDVIELNEAFAAQGLAVTRDLGLADDAAHVNPNGGAIAIGHPLGASGARLVLAAVNQLHRTGGRYALCTMCIGVGQGIALVIEKV</sequence>
<accession>A0AA48WIQ5</accession>
<dbReference type="PROSITE" id="PS00098">
    <property type="entry name" value="THIOLASE_1"/>
    <property type="match status" value="1"/>
</dbReference>
<dbReference type="PANTHER" id="PTHR18919">
    <property type="entry name" value="ACETYL-COA C-ACYLTRANSFERASE"/>
    <property type="match status" value="1"/>
</dbReference>
<feature type="domain" description="Thiolase N-terminal" evidence="12">
    <location>
        <begin position="5"/>
        <end position="268"/>
    </location>
</feature>
<dbReference type="PROSITE" id="PS00737">
    <property type="entry name" value="THIOLASE_2"/>
    <property type="match status" value="1"/>
</dbReference>
<evidence type="ECO:0000256" key="3">
    <source>
        <dbReference type="ARBA" id="ARBA00010982"/>
    </source>
</evidence>
<evidence type="ECO:0000313" key="15">
    <source>
        <dbReference type="Proteomes" id="UP000662888"/>
    </source>
</evidence>
<comment type="function">
    <text evidence="1">Catalyzes thiolytic cleavage of beta-ketoadipyl-CoA to succinyl-CoA and acetyl-CoA.</text>
</comment>
<dbReference type="InterPro" id="IPR012793">
    <property type="entry name" value="PcaF"/>
</dbReference>
<keyword evidence="7" id="KW-0058">Aromatic hydrocarbons catabolism</keyword>
<evidence type="ECO:0000256" key="5">
    <source>
        <dbReference type="ARBA" id="ARBA00016181"/>
    </source>
</evidence>
<dbReference type="GO" id="GO:0033812">
    <property type="term" value="F:3-oxoadipyl-CoA thiolase activity"/>
    <property type="evidence" value="ECO:0007669"/>
    <property type="project" value="UniProtKB-EC"/>
</dbReference>
<evidence type="ECO:0000259" key="13">
    <source>
        <dbReference type="Pfam" id="PF02803"/>
    </source>
</evidence>
<evidence type="ECO:0000259" key="12">
    <source>
        <dbReference type="Pfam" id="PF00108"/>
    </source>
</evidence>
<evidence type="ECO:0000256" key="8">
    <source>
        <dbReference type="ARBA" id="ARBA00023315"/>
    </source>
</evidence>
<evidence type="ECO:0000256" key="11">
    <source>
        <dbReference type="RuleBase" id="RU003557"/>
    </source>
</evidence>
<keyword evidence="8 11" id="KW-0012">Acyltransferase</keyword>
<evidence type="ECO:0000256" key="4">
    <source>
        <dbReference type="ARBA" id="ARBA00012233"/>
    </source>
</evidence>